<organism evidence="2 3">
    <name type="scientific">Streptomyces litmocidini</name>
    <dbReference type="NCBI Taxonomy" id="67318"/>
    <lineage>
        <taxon>Bacteria</taxon>
        <taxon>Bacillati</taxon>
        <taxon>Actinomycetota</taxon>
        <taxon>Actinomycetes</taxon>
        <taxon>Kitasatosporales</taxon>
        <taxon>Streptomycetaceae</taxon>
        <taxon>Streptomyces</taxon>
    </lineage>
</organism>
<dbReference type="CDD" id="cd06587">
    <property type="entry name" value="VOC"/>
    <property type="match status" value="1"/>
</dbReference>
<proteinExistence type="predicted"/>
<name>A0ABW7UDU4_9ACTN</name>
<keyword evidence="3" id="KW-1185">Reference proteome</keyword>
<evidence type="ECO:0000313" key="3">
    <source>
        <dbReference type="Proteomes" id="UP001611339"/>
    </source>
</evidence>
<protein>
    <submittedName>
        <fullName evidence="2">VOC family protein</fullName>
    </submittedName>
</protein>
<dbReference type="PROSITE" id="PS51819">
    <property type="entry name" value="VOC"/>
    <property type="match status" value="1"/>
</dbReference>
<gene>
    <name evidence="2" type="ORF">ACH407_30340</name>
</gene>
<dbReference type="Pfam" id="PF18029">
    <property type="entry name" value="Glyoxalase_6"/>
    <property type="match status" value="1"/>
</dbReference>
<dbReference type="RefSeq" id="WP_359587857.1">
    <property type="nucleotide sequence ID" value="NZ_JBEYXG010000004.1"/>
</dbReference>
<accession>A0ABW7UDU4</accession>
<dbReference type="InterPro" id="IPR037523">
    <property type="entry name" value="VOC_core"/>
</dbReference>
<dbReference type="InterPro" id="IPR041581">
    <property type="entry name" value="Glyoxalase_6"/>
</dbReference>
<dbReference type="PANTHER" id="PTHR35908">
    <property type="entry name" value="HYPOTHETICAL FUSION PROTEIN"/>
    <property type="match status" value="1"/>
</dbReference>
<reference evidence="2 3" key="1">
    <citation type="submission" date="2024-10" db="EMBL/GenBank/DDBJ databases">
        <title>The Natural Products Discovery Center: Release of the First 8490 Sequenced Strains for Exploring Actinobacteria Biosynthetic Diversity.</title>
        <authorList>
            <person name="Kalkreuter E."/>
            <person name="Kautsar S.A."/>
            <person name="Yang D."/>
            <person name="Bader C.D."/>
            <person name="Teijaro C.N."/>
            <person name="Fluegel L."/>
            <person name="Davis C.M."/>
            <person name="Simpson J.R."/>
            <person name="Lauterbach L."/>
            <person name="Steele A.D."/>
            <person name="Gui C."/>
            <person name="Meng S."/>
            <person name="Li G."/>
            <person name="Viehrig K."/>
            <person name="Ye F."/>
            <person name="Su P."/>
            <person name="Kiefer A.F."/>
            <person name="Nichols A."/>
            <person name="Cepeda A.J."/>
            <person name="Yan W."/>
            <person name="Fan B."/>
            <person name="Jiang Y."/>
            <person name="Adhikari A."/>
            <person name="Zheng C.-J."/>
            <person name="Schuster L."/>
            <person name="Cowan T.M."/>
            <person name="Smanski M.J."/>
            <person name="Chevrette M.G."/>
            <person name="De Carvalho L.P.S."/>
            <person name="Shen B."/>
        </authorList>
    </citation>
    <scope>NUCLEOTIDE SEQUENCE [LARGE SCALE GENOMIC DNA]</scope>
    <source>
        <strain evidence="2 3">NPDC020602</strain>
    </source>
</reference>
<dbReference type="PANTHER" id="PTHR35908:SF1">
    <property type="entry name" value="CONSERVED PROTEIN"/>
    <property type="match status" value="1"/>
</dbReference>
<dbReference type="Proteomes" id="UP001611339">
    <property type="component" value="Unassembled WGS sequence"/>
</dbReference>
<evidence type="ECO:0000313" key="2">
    <source>
        <dbReference type="EMBL" id="MFI1717843.1"/>
    </source>
</evidence>
<feature type="domain" description="VOC" evidence="1">
    <location>
        <begin position="4"/>
        <end position="120"/>
    </location>
</feature>
<dbReference type="SUPFAM" id="SSF54593">
    <property type="entry name" value="Glyoxalase/Bleomycin resistance protein/Dihydroxybiphenyl dioxygenase"/>
    <property type="match status" value="1"/>
</dbReference>
<sequence length="126" mass="14015">MIMRLTAITLDCADPMALAAFYHRATGIPLADRSDGEFAGLRGADGFFLGFQRVDGYRPPSWPGQEVPQQLHLDFDVDDLDEATARLVEWGATVPDVQPRPDLWRVLLDPAGHPFCLTIPRGPREE</sequence>
<comment type="caution">
    <text evidence="2">The sequence shown here is derived from an EMBL/GenBank/DDBJ whole genome shotgun (WGS) entry which is preliminary data.</text>
</comment>
<dbReference type="Gene3D" id="3.10.180.10">
    <property type="entry name" value="2,3-Dihydroxybiphenyl 1,2-Dioxygenase, domain 1"/>
    <property type="match status" value="1"/>
</dbReference>
<dbReference type="EMBL" id="JBIRUI010000017">
    <property type="protein sequence ID" value="MFI1717843.1"/>
    <property type="molecule type" value="Genomic_DNA"/>
</dbReference>
<dbReference type="InterPro" id="IPR029068">
    <property type="entry name" value="Glyas_Bleomycin-R_OHBP_Dase"/>
</dbReference>
<evidence type="ECO:0000259" key="1">
    <source>
        <dbReference type="PROSITE" id="PS51819"/>
    </source>
</evidence>